<feature type="transmembrane region" description="Helical" evidence="1">
    <location>
        <begin position="64"/>
        <end position="83"/>
    </location>
</feature>
<organism evidence="2 3">
    <name type="scientific">Thermaerobacillus caldiproteolyticus</name>
    <dbReference type="NCBI Taxonomy" id="247480"/>
    <lineage>
        <taxon>Bacteria</taxon>
        <taxon>Bacillati</taxon>
        <taxon>Bacillota</taxon>
        <taxon>Bacilli</taxon>
        <taxon>Bacillales</taxon>
        <taxon>Anoxybacillaceae</taxon>
        <taxon>Thermaerobacillus</taxon>
    </lineage>
</organism>
<accession>A0A7W0BZR1</accession>
<reference evidence="2 3" key="1">
    <citation type="submission" date="2020-07" db="EMBL/GenBank/DDBJ databases">
        <title>Genomic Encyclopedia of Type Strains, Phase IV (KMG-IV): sequencing the most valuable type-strain genomes for metagenomic binning, comparative biology and taxonomic classification.</title>
        <authorList>
            <person name="Goeker M."/>
        </authorList>
    </citation>
    <scope>NUCLEOTIDE SEQUENCE [LARGE SCALE GENOMIC DNA]</scope>
    <source>
        <strain evidence="2 3">DSM 15730</strain>
    </source>
</reference>
<feature type="transmembrane region" description="Helical" evidence="1">
    <location>
        <begin position="16"/>
        <end position="34"/>
    </location>
</feature>
<dbReference type="EMBL" id="JACDUT010000011">
    <property type="protein sequence ID" value="MBA2876293.1"/>
    <property type="molecule type" value="Genomic_DNA"/>
</dbReference>
<keyword evidence="1" id="KW-0812">Transmembrane</keyword>
<feature type="transmembrane region" description="Helical" evidence="1">
    <location>
        <begin position="104"/>
        <end position="128"/>
    </location>
</feature>
<protein>
    <submittedName>
        <fullName evidence="2">ABC-2 type transport system permease protein</fullName>
    </submittedName>
</protein>
<feature type="transmembrane region" description="Helical" evidence="1">
    <location>
        <begin position="173"/>
        <end position="192"/>
    </location>
</feature>
<dbReference type="AlphaFoldDB" id="A0A7W0BZR1"/>
<gene>
    <name evidence="2" type="ORF">HNR31_003088</name>
</gene>
<proteinExistence type="predicted"/>
<feature type="transmembrane region" description="Helical" evidence="1">
    <location>
        <begin position="226"/>
        <end position="248"/>
    </location>
</feature>
<keyword evidence="1" id="KW-1133">Transmembrane helix</keyword>
<dbReference type="RefSeq" id="WP_181557017.1">
    <property type="nucleotide sequence ID" value="NZ_JACDUT010000011.1"/>
</dbReference>
<name>A0A7W0BZR1_9BACL</name>
<dbReference type="Proteomes" id="UP000523087">
    <property type="component" value="Unassembled WGS sequence"/>
</dbReference>
<dbReference type="PANTHER" id="PTHR37305">
    <property type="entry name" value="INTEGRAL MEMBRANE PROTEIN-RELATED"/>
    <property type="match status" value="1"/>
</dbReference>
<keyword evidence="1" id="KW-0472">Membrane</keyword>
<evidence type="ECO:0000313" key="2">
    <source>
        <dbReference type="EMBL" id="MBA2876293.1"/>
    </source>
</evidence>
<dbReference type="Pfam" id="PF12730">
    <property type="entry name" value="ABC2_membrane_4"/>
    <property type="match status" value="1"/>
</dbReference>
<sequence length="254" mass="28582">MGNLMKTEWYKLRKDRSFWVLTLFLIAFAVLYPLDQMRLFEGVSNLPSGNDFYRGYVLSINDQIVRLFPAILAGFFIASEYSMGTMKNIASSGNSRIRIYFAKLTVFSIGSIIILLILPILMTGASAIYSGFNIMPEWTFFFQTIGLITLYAAAFASIMALFSVIFTDSGKAIAFLLLFFGLIGSLLEFLSAKVSFLEPIITHSIFMSHESILTIDQIGHWNGDDVLTFIVVPILTFLVFGILGSFIFRKKEIK</sequence>
<feature type="transmembrane region" description="Helical" evidence="1">
    <location>
        <begin position="140"/>
        <end position="166"/>
    </location>
</feature>
<evidence type="ECO:0000313" key="3">
    <source>
        <dbReference type="Proteomes" id="UP000523087"/>
    </source>
</evidence>
<evidence type="ECO:0000256" key="1">
    <source>
        <dbReference type="SAM" id="Phobius"/>
    </source>
</evidence>
<dbReference type="PANTHER" id="PTHR37305:SF1">
    <property type="entry name" value="MEMBRANE PROTEIN"/>
    <property type="match status" value="1"/>
</dbReference>
<keyword evidence="3" id="KW-1185">Reference proteome</keyword>
<comment type="caution">
    <text evidence="2">The sequence shown here is derived from an EMBL/GenBank/DDBJ whole genome shotgun (WGS) entry which is preliminary data.</text>
</comment>